<dbReference type="EMBL" id="JBHRYN010000011">
    <property type="protein sequence ID" value="MFC3701905.1"/>
    <property type="molecule type" value="Genomic_DNA"/>
</dbReference>
<dbReference type="PANTHER" id="PTHR44196">
    <property type="entry name" value="DEHYDROGENASE/REDUCTASE SDR FAMILY MEMBER 7B"/>
    <property type="match status" value="1"/>
</dbReference>
<dbReference type="CDD" id="cd05233">
    <property type="entry name" value="SDR_c"/>
    <property type="match status" value="1"/>
</dbReference>
<evidence type="ECO:0000256" key="2">
    <source>
        <dbReference type="ARBA" id="ARBA00023002"/>
    </source>
</evidence>
<evidence type="ECO:0000256" key="1">
    <source>
        <dbReference type="ARBA" id="ARBA00006484"/>
    </source>
</evidence>
<evidence type="ECO:0000313" key="5">
    <source>
        <dbReference type="EMBL" id="MFC3701905.1"/>
    </source>
</evidence>
<evidence type="ECO:0000259" key="4">
    <source>
        <dbReference type="SMART" id="SM00822"/>
    </source>
</evidence>
<dbReference type="InterPro" id="IPR057326">
    <property type="entry name" value="KR_dom"/>
</dbReference>
<dbReference type="Gene3D" id="3.40.50.720">
    <property type="entry name" value="NAD(P)-binding Rossmann-like Domain"/>
    <property type="match status" value="1"/>
</dbReference>
<dbReference type="PANTHER" id="PTHR44196:SF1">
    <property type="entry name" value="DEHYDROGENASE_REDUCTASE SDR FAMILY MEMBER 7B"/>
    <property type="match status" value="1"/>
</dbReference>
<proteinExistence type="inferred from homology"/>
<dbReference type="PRINTS" id="PR00080">
    <property type="entry name" value="SDRFAMILY"/>
</dbReference>
<comment type="similarity">
    <text evidence="1 3">Belongs to the short-chain dehydrogenases/reductases (SDR) family.</text>
</comment>
<protein>
    <submittedName>
        <fullName evidence="5">SDR family oxidoreductase</fullName>
    </submittedName>
</protein>
<sequence>MKKVLITGGASGLGLAMAKRWASTGATVCVADRTEALAQATINAINEAGGQGHFVACDVTDDESLAAVKRYTDEHIGALDVLINSAGVPTAGSIEGESLKAWQWVLDINLLGCVRLAKLYVPDMRKNKTGHIVNVASQAGITSMPFMGSYNASKAALVAYSETMKLELSPFNIGVSVLCPAFVKTNLDKSLPEEQSDMQSVVTKLVERGTVSAEEVAEAAFKAVQNNKFMVITHADGGRIYSLKRWLPNFYFWLMAKKSKPFTVKGYENGA</sequence>
<dbReference type="SUPFAM" id="SSF51735">
    <property type="entry name" value="NAD(P)-binding Rossmann-fold domains"/>
    <property type="match status" value="1"/>
</dbReference>
<keyword evidence="2" id="KW-0560">Oxidoreductase</keyword>
<dbReference type="Pfam" id="PF00106">
    <property type="entry name" value="adh_short"/>
    <property type="match status" value="1"/>
</dbReference>
<comment type="caution">
    <text evidence="5">The sequence shown here is derived from an EMBL/GenBank/DDBJ whole genome shotgun (WGS) entry which is preliminary data.</text>
</comment>
<evidence type="ECO:0000313" key="6">
    <source>
        <dbReference type="Proteomes" id="UP001595710"/>
    </source>
</evidence>
<dbReference type="PRINTS" id="PR00081">
    <property type="entry name" value="GDHRDH"/>
</dbReference>
<keyword evidence="6" id="KW-1185">Reference proteome</keyword>
<dbReference type="NCBIfam" id="NF004196">
    <property type="entry name" value="PRK05650.1"/>
    <property type="match status" value="1"/>
</dbReference>
<dbReference type="SMART" id="SM00822">
    <property type="entry name" value="PKS_KR"/>
    <property type="match status" value="1"/>
</dbReference>
<name>A0ABV7WVI0_9GAMM</name>
<gene>
    <name evidence="5" type="ORF">ACFOND_09665</name>
</gene>
<organism evidence="5 6">
    <name type="scientific">Reinekea marina</name>
    <dbReference type="NCBI Taxonomy" id="1310421"/>
    <lineage>
        <taxon>Bacteria</taxon>
        <taxon>Pseudomonadati</taxon>
        <taxon>Pseudomonadota</taxon>
        <taxon>Gammaproteobacteria</taxon>
        <taxon>Oceanospirillales</taxon>
        <taxon>Saccharospirillaceae</taxon>
        <taxon>Reinekea</taxon>
    </lineage>
</organism>
<feature type="domain" description="Ketoreductase" evidence="4">
    <location>
        <begin position="2"/>
        <end position="195"/>
    </location>
</feature>
<reference evidence="6" key="1">
    <citation type="journal article" date="2019" name="Int. J. Syst. Evol. Microbiol.">
        <title>The Global Catalogue of Microorganisms (GCM) 10K type strain sequencing project: providing services to taxonomists for standard genome sequencing and annotation.</title>
        <authorList>
            <consortium name="The Broad Institute Genomics Platform"/>
            <consortium name="The Broad Institute Genome Sequencing Center for Infectious Disease"/>
            <person name="Wu L."/>
            <person name="Ma J."/>
        </authorList>
    </citation>
    <scope>NUCLEOTIDE SEQUENCE [LARGE SCALE GENOMIC DNA]</scope>
    <source>
        <strain evidence="6">CECT 8288</strain>
    </source>
</reference>
<accession>A0ABV7WVI0</accession>
<evidence type="ECO:0000256" key="3">
    <source>
        <dbReference type="RuleBase" id="RU000363"/>
    </source>
</evidence>
<dbReference type="InterPro" id="IPR002347">
    <property type="entry name" value="SDR_fam"/>
</dbReference>
<dbReference type="InterPro" id="IPR036291">
    <property type="entry name" value="NAD(P)-bd_dom_sf"/>
</dbReference>
<dbReference type="Proteomes" id="UP001595710">
    <property type="component" value="Unassembled WGS sequence"/>
</dbReference>
<dbReference type="RefSeq" id="WP_290283110.1">
    <property type="nucleotide sequence ID" value="NZ_JAUFQI010000001.1"/>
</dbReference>